<dbReference type="GO" id="GO:0000978">
    <property type="term" value="F:RNA polymerase II cis-regulatory region sequence-specific DNA binding"/>
    <property type="evidence" value="ECO:0007669"/>
    <property type="project" value="TreeGrafter"/>
</dbReference>
<dbReference type="SMART" id="SM00389">
    <property type="entry name" value="HOX"/>
    <property type="match status" value="1"/>
</dbReference>
<dbReference type="KEGG" id="aten:116306142"/>
<evidence type="ECO:0000256" key="3">
    <source>
        <dbReference type="RuleBase" id="RU000682"/>
    </source>
</evidence>
<keyword evidence="6" id="KW-1185">Reference proteome</keyword>
<feature type="DNA-binding region" description="Homeobox" evidence="2">
    <location>
        <begin position="19"/>
        <end position="78"/>
    </location>
</feature>
<dbReference type="Proteomes" id="UP000515163">
    <property type="component" value="Unplaced"/>
</dbReference>
<dbReference type="RefSeq" id="XP_031572048.1">
    <property type="nucleotide sequence ID" value="XM_031716188.1"/>
</dbReference>
<evidence type="ECO:0000256" key="4">
    <source>
        <dbReference type="SAM" id="MobiDB-lite"/>
    </source>
</evidence>
<dbReference type="AlphaFoldDB" id="A0A6P8J1Q3"/>
<dbReference type="PANTHER" id="PTHR24340">
    <property type="entry name" value="HOMEOBOX PROTEIN NKX"/>
    <property type="match status" value="1"/>
</dbReference>
<evidence type="ECO:0000259" key="5">
    <source>
        <dbReference type="PROSITE" id="PS50071"/>
    </source>
</evidence>
<keyword evidence="2 3" id="KW-0539">Nucleus</keyword>
<organism evidence="6 7">
    <name type="scientific">Actinia tenebrosa</name>
    <name type="common">Australian red waratah sea anemone</name>
    <dbReference type="NCBI Taxonomy" id="6105"/>
    <lineage>
        <taxon>Eukaryota</taxon>
        <taxon>Metazoa</taxon>
        <taxon>Cnidaria</taxon>
        <taxon>Anthozoa</taxon>
        <taxon>Hexacorallia</taxon>
        <taxon>Actiniaria</taxon>
        <taxon>Actiniidae</taxon>
        <taxon>Actinia</taxon>
    </lineage>
</organism>
<dbReference type="OrthoDB" id="5987450at2759"/>
<dbReference type="SUPFAM" id="SSF46689">
    <property type="entry name" value="Homeodomain-like"/>
    <property type="match status" value="1"/>
</dbReference>
<dbReference type="PROSITE" id="PS50071">
    <property type="entry name" value="HOMEOBOX_2"/>
    <property type="match status" value="1"/>
</dbReference>
<evidence type="ECO:0000313" key="6">
    <source>
        <dbReference type="Proteomes" id="UP000515163"/>
    </source>
</evidence>
<dbReference type="GO" id="GO:0030154">
    <property type="term" value="P:cell differentiation"/>
    <property type="evidence" value="ECO:0007669"/>
    <property type="project" value="TreeGrafter"/>
</dbReference>
<dbReference type="InterPro" id="IPR009057">
    <property type="entry name" value="Homeodomain-like_sf"/>
</dbReference>
<dbReference type="CDD" id="cd00086">
    <property type="entry name" value="homeodomain"/>
    <property type="match status" value="1"/>
</dbReference>
<feature type="region of interest" description="Disordered" evidence="4">
    <location>
        <begin position="1"/>
        <end position="20"/>
    </location>
</feature>
<name>A0A6P8J1Q3_ACTTE</name>
<feature type="compositionally biased region" description="Polar residues" evidence="4">
    <location>
        <begin position="80"/>
        <end position="96"/>
    </location>
</feature>
<keyword evidence="2 3" id="KW-0238">DNA-binding</keyword>
<accession>A0A6P8J1Q3</accession>
<sequence>MTGGSIADQNNRESSDASTFKKRTRITAYQRVQLESKFMSSAYISKSDQEQLSMELRLPCKTVQAWFKNRRYRWRKSGSPDKQGSSPGEQQMKLSSGQTSGLCYLPSVTTNTSSTNSANQTPSLYINSMVPNHSYNSHGFSNHSNHGYNSNGYTGLGYGSHDGPFSQMNTNYPAANFLTGHRPLGF</sequence>
<feature type="region of interest" description="Disordered" evidence="4">
    <location>
        <begin position="74"/>
        <end position="96"/>
    </location>
</feature>
<evidence type="ECO:0000313" key="7">
    <source>
        <dbReference type="RefSeq" id="XP_031572048.1"/>
    </source>
</evidence>
<evidence type="ECO:0000256" key="1">
    <source>
        <dbReference type="ARBA" id="ARBA00004123"/>
    </source>
</evidence>
<dbReference type="GO" id="GO:0000981">
    <property type="term" value="F:DNA-binding transcription factor activity, RNA polymerase II-specific"/>
    <property type="evidence" value="ECO:0007669"/>
    <property type="project" value="TreeGrafter"/>
</dbReference>
<reference evidence="7" key="1">
    <citation type="submission" date="2025-08" db="UniProtKB">
        <authorList>
            <consortium name="RefSeq"/>
        </authorList>
    </citation>
    <scope>IDENTIFICATION</scope>
    <source>
        <tissue evidence="7">Tentacle</tissue>
    </source>
</reference>
<dbReference type="Gene3D" id="1.10.10.60">
    <property type="entry name" value="Homeodomain-like"/>
    <property type="match status" value="1"/>
</dbReference>
<keyword evidence="2 3" id="KW-0371">Homeobox</keyword>
<dbReference type="Pfam" id="PF00046">
    <property type="entry name" value="Homeodomain"/>
    <property type="match status" value="1"/>
</dbReference>
<dbReference type="InterPro" id="IPR050394">
    <property type="entry name" value="Homeobox_NK-like"/>
</dbReference>
<protein>
    <submittedName>
        <fullName evidence="7">Retinal homeobox protein Rx1-like</fullName>
    </submittedName>
</protein>
<dbReference type="GeneID" id="116306142"/>
<dbReference type="GO" id="GO:0005634">
    <property type="term" value="C:nucleus"/>
    <property type="evidence" value="ECO:0007669"/>
    <property type="project" value="UniProtKB-SubCell"/>
</dbReference>
<evidence type="ECO:0000256" key="2">
    <source>
        <dbReference type="PROSITE-ProRule" id="PRU00108"/>
    </source>
</evidence>
<dbReference type="InterPro" id="IPR001356">
    <property type="entry name" value="HD"/>
</dbReference>
<dbReference type="InParanoid" id="A0A6P8J1Q3"/>
<comment type="subcellular location">
    <subcellularLocation>
        <location evidence="1 2 3">Nucleus</location>
    </subcellularLocation>
</comment>
<dbReference type="PANTHER" id="PTHR24340:SF35">
    <property type="entry name" value="HGTX, ISOFORM C"/>
    <property type="match status" value="1"/>
</dbReference>
<proteinExistence type="predicted"/>
<feature type="domain" description="Homeobox" evidence="5">
    <location>
        <begin position="17"/>
        <end position="77"/>
    </location>
</feature>
<gene>
    <name evidence="7" type="primary">LOC116306142</name>
</gene>